<feature type="domain" description="ComC supersandwich" evidence="1">
    <location>
        <begin position="3"/>
        <end position="150"/>
    </location>
</feature>
<evidence type="ECO:0000259" key="1">
    <source>
        <dbReference type="Pfam" id="PF22933"/>
    </source>
</evidence>
<accession>F0ZIA3</accession>
<dbReference type="PANTHER" id="PTHR31378:SF29">
    <property type="entry name" value="EGF-LIKE DOMAIN-CONTAINING PROTEIN-RELATED"/>
    <property type="match status" value="1"/>
</dbReference>
<protein>
    <recommendedName>
        <fullName evidence="1">ComC supersandwich domain-containing protein</fullName>
    </recommendedName>
</protein>
<dbReference type="EMBL" id="GL871030">
    <property type="protein sequence ID" value="EGC36323.1"/>
    <property type="molecule type" value="Genomic_DNA"/>
</dbReference>
<organism evidence="2 3">
    <name type="scientific">Dictyostelium purpureum</name>
    <name type="common">Slime mold</name>
    <dbReference type="NCBI Taxonomy" id="5786"/>
    <lineage>
        <taxon>Eukaryota</taxon>
        <taxon>Amoebozoa</taxon>
        <taxon>Evosea</taxon>
        <taxon>Eumycetozoa</taxon>
        <taxon>Dictyostelia</taxon>
        <taxon>Dictyosteliales</taxon>
        <taxon>Dictyosteliaceae</taxon>
        <taxon>Dictyostelium</taxon>
    </lineage>
</organism>
<dbReference type="KEGG" id="dpp:DICPUDRAFT_21421"/>
<dbReference type="PANTHER" id="PTHR31378">
    <property type="entry name" value="EGF-LIKE DOMAIN-CONTAINING PROTEIN-RELATED-RELATED"/>
    <property type="match status" value="1"/>
</dbReference>
<dbReference type="AlphaFoldDB" id="F0ZIA3"/>
<name>F0ZIA3_DICPU</name>
<sequence>TNINVTLEWFSNEKSISFANQNLTMMPSTMKYTISLSPYSFNDNFCNLQLIMMAQIQSDRNDICSNKEYGNTTSGDNANYIKLQVDKNSFYGRFIQRGIIDSNIKKVQNQLLDSSFQTISSTNNKQQSYIGILIPRYLYSAILDPDFSVLVDSNPADSVCNSDGGLSK</sequence>
<dbReference type="VEuPathDB" id="AmoebaDB:DICPUDRAFT_21421"/>
<proteinExistence type="predicted"/>
<evidence type="ECO:0000313" key="2">
    <source>
        <dbReference type="EMBL" id="EGC36323.1"/>
    </source>
</evidence>
<dbReference type="Proteomes" id="UP000001064">
    <property type="component" value="Unassembled WGS sequence"/>
</dbReference>
<dbReference type="InParanoid" id="F0ZIA3"/>
<dbReference type="GeneID" id="10500858"/>
<keyword evidence="3" id="KW-1185">Reference proteome</keyword>
<dbReference type="RefSeq" id="XP_003287138.1">
    <property type="nucleotide sequence ID" value="XM_003287090.1"/>
</dbReference>
<dbReference type="eggNOG" id="ENOG502SC7H">
    <property type="taxonomic scope" value="Eukaryota"/>
</dbReference>
<feature type="non-terminal residue" evidence="2">
    <location>
        <position position="1"/>
    </location>
</feature>
<dbReference type="InterPro" id="IPR054484">
    <property type="entry name" value="ComC_SSD"/>
</dbReference>
<evidence type="ECO:0000313" key="3">
    <source>
        <dbReference type="Proteomes" id="UP000001064"/>
    </source>
</evidence>
<reference evidence="3" key="1">
    <citation type="journal article" date="2011" name="Genome Biol.">
        <title>Comparative genomics of the social amoebae Dictyostelium discoideum and Dictyostelium purpureum.</title>
        <authorList>
            <consortium name="US DOE Joint Genome Institute (JGI-PGF)"/>
            <person name="Sucgang R."/>
            <person name="Kuo A."/>
            <person name="Tian X."/>
            <person name="Salerno W."/>
            <person name="Parikh A."/>
            <person name="Feasley C.L."/>
            <person name="Dalin E."/>
            <person name="Tu H."/>
            <person name="Huang E."/>
            <person name="Barry K."/>
            <person name="Lindquist E."/>
            <person name="Shapiro H."/>
            <person name="Bruce D."/>
            <person name="Schmutz J."/>
            <person name="Salamov A."/>
            <person name="Fey P."/>
            <person name="Gaudet P."/>
            <person name="Anjard C."/>
            <person name="Babu M.M."/>
            <person name="Basu S."/>
            <person name="Bushmanova Y."/>
            <person name="van der Wel H."/>
            <person name="Katoh-Kurasawa M."/>
            <person name="Dinh C."/>
            <person name="Coutinho P.M."/>
            <person name="Saito T."/>
            <person name="Elias M."/>
            <person name="Schaap P."/>
            <person name="Kay R.R."/>
            <person name="Henrissat B."/>
            <person name="Eichinger L."/>
            <person name="Rivero F."/>
            <person name="Putnam N.H."/>
            <person name="West C.M."/>
            <person name="Loomis W.F."/>
            <person name="Chisholm R.L."/>
            <person name="Shaulsky G."/>
            <person name="Strassmann J.E."/>
            <person name="Queller D.C."/>
            <person name="Kuspa A."/>
            <person name="Grigoriev I.V."/>
        </authorList>
    </citation>
    <scope>NUCLEOTIDE SEQUENCE [LARGE SCALE GENOMIC DNA]</scope>
    <source>
        <strain evidence="3">QSDP1</strain>
    </source>
</reference>
<gene>
    <name evidence="2" type="ORF">DICPUDRAFT_21421</name>
</gene>
<feature type="non-terminal residue" evidence="2">
    <location>
        <position position="168"/>
    </location>
</feature>
<dbReference type="OrthoDB" id="19767at2759"/>
<dbReference type="Pfam" id="PF22933">
    <property type="entry name" value="ComC_SSD"/>
    <property type="match status" value="1"/>
</dbReference>